<dbReference type="SUPFAM" id="SSF52540">
    <property type="entry name" value="P-loop containing nucleoside triphosphate hydrolases"/>
    <property type="match status" value="1"/>
</dbReference>
<organism evidence="6 7">
    <name type="scientific">Qiania dongpingensis</name>
    <dbReference type="NCBI Taxonomy" id="2763669"/>
    <lineage>
        <taxon>Bacteria</taxon>
        <taxon>Bacillati</taxon>
        <taxon>Bacillota</taxon>
        <taxon>Clostridia</taxon>
        <taxon>Lachnospirales</taxon>
        <taxon>Lachnospiraceae</taxon>
        <taxon>Qiania</taxon>
    </lineage>
</organism>
<dbReference type="Pfam" id="PF00005">
    <property type="entry name" value="ABC_tran"/>
    <property type="match status" value="1"/>
</dbReference>
<evidence type="ECO:0000256" key="4">
    <source>
        <dbReference type="ARBA" id="ARBA00022967"/>
    </source>
</evidence>
<dbReference type="GO" id="GO:0005524">
    <property type="term" value="F:ATP binding"/>
    <property type="evidence" value="ECO:0007669"/>
    <property type="project" value="UniProtKB-KW"/>
</dbReference>
<keyword evidence="1" id="KW-0813">Transport</keyword>
<dbReference type="InterPro" id="IPR003439">
    <property type="entry name" value="ABC_transporter-like_ATP-bd"/>
</dbReference>
<dbReference type="EMBL" id="CP060634">
    <property type="protein sequence ID" value="QNM05055.1"/>
    <property type="molecule type" value="Genomic_DNA"/>
</dbReference>
<dbReference type="Proteomes" id="UP000515823">
    <property type="component" value="Chromosome"/>
</dbReference>
<evidence type="ECO:0000259" key="5">
    <source>
        <dbReference type="PROSITE" id="PS50893"/>
    </source>
</evidence>
<dbReference type="FunFam" id="3.40.50.300:FF:000134">
    <property type="entry name" value="Iron-enterobactin ABC transporter ATP-binding protein"/>
    <property type="match status" value="1"/>
</dbReference>
<dbReference type="Gene3D" id="3.40.50.300">
    <property type="entry name" value="P-loop containing nucleotide triphosphate hydrolases"/>
    <property type="match status" value="1"/>
</dbReference>
<reference evidence="6 7" key="1">
    <citation type="submission" date="2020-08" db="EMBL/GenBank/DDBJ databases">
        <authorList>
            <person name="Liu C."/>
            <person name="Sun Q."/>
        </authorList>
    </citation>
    <scope>NUCLEOTIDE SEQUENCE [LARGE SCALE GENOMIC DNA]</scope>
    <source>
        <strain evidence="6 7">NSJ-38</strain>
    </source>
</reference>
<dbReference type="SMART" id="SM00382">
    <property type="entry name" value="AAA"/>
    <property type="match status" value="1"/>
</dbReference>
<gene>
    <name evidence="6" type="ORF">H9Q78_11450</name>
</gene>
<dbReference type="RefSeq" id="WP_249301857.1">
    <property type="nucleotide sequence ID" value="NZ_CP060634.1"/>
</dbReference>
<dbReference type="PANTHER" id="PTHR42794:SF1">
    <property type="entry name" value="HEMIN IMPORT ATP-BINDING PROTEIN HMUV"/>
    <property type="match status" value="1"/>
</dbReference>
<dbReference type="PANTHER" id="PTHR42794">
    <property type="entry name" value="HEMIN IMPORT ATP-BINDING PROTEIN HMUV"/>
    <property type="match status" value="1"/>
</dbReference>
<keyword evidence="7" id="KW-1185">Reference proteome</keyword>
<feature type="domain" description="ABC transporter" evidence="5">
    <location>
        <begin position="3"/>
        <end position="236"/>
    </location>
</feature>
<evidence type="ECO:0000256" key="1">
    <source>
        <dbReference type="ARBA" id="ARBA00022448"/>
    </source>
</evidence>
<dbReference type="InterPro" id="IPR017871">
    <property type="entry name" value="ABC_transporter-like_CS"/>
</dbReference>
<accession>A0A7G9G2M3</accession>
<dbReference type="AlphaFoldDB" id="A0A7G9G2M3"/>
<sequence length="250" mass="27632">MNLTVNGLSFHYPGNEVLKDVTFSVEKGDRVAILGTNGVGKSTLLKCLNRILKRDGGSVLVDGADVNAMSRERLARKIGYVSQSCRFSETTVYDAVLLGRKPYIKWEVSEKDLLMVQNILKQLSMEAYALRPVTELSGGEMQKVSIARALAQEPQVLLFDEPTSSLDLKNQIEVINLIQKIVKEKHISAVATMHDLNLAARFANKFLMVADGRIYASGGPEILTEENIHAVYGVRTSVEMRNGMPLIIPL</sequence>
<evidence type="ECO:0000256" key="2">
    <source>
        <dbReference type="ARBA" id="ARBA00022741"/>
    </source>
</evidence>
<keyword evidence="3 6" id="KW-0067">ATP-binding</keyword>
<dbReference type="CDD" id="cd03214">
    <property type="entry name" value="ABC_Iron-Siderophores_B12_Hemin"/>
    <property type="match status" value="1"/>
</dbReference>
<dbReference type="InterPro" id="IPR027417">
    <property type="entry name" value="P-loop_NTPase"/>
</dbReference>
<proteinExistence type="predicted"/>
<evidence type="ECO:0000256" key="3">
    <source>
        <dbReference type="ARBA" id="ARBA00022840"/>
    </source>
</evidence>
<dbReference type="GO" id="GO:0016887">
    <property type="term" value="F:ATP hydrolysis activity"/>
    <property type="evidence" value="ECO:0007669"/>
    <property type="project" value="InterPro"/>
</dbReference>
<evidence type="ECO:0000313" key="6">
    <source>
        <dbReference type="EMBL" id="QNM05055.1"/>
    </source>
</evidence>
<dbReference type="PROSITE" id="PS00211">
    <property type="entry name" value="ABC_TRANSPORTER_1"/>
    <property type="match status" value="1"/>
</dbReference>
<keyword evidence="2" id="KW-0547">Nucleotide-binding</keyword>
<keyword evidence="4" id="KW-1278">Translocase</keyword>
<dbReference type="KEGG" id="qdo:H9Q78_11450"/>
<name>A0A7G9G2M3_9FIRM</name>
<dbReference type="PROSITE" id="PS50893">
    <property type="entry name" value="ABC_TRANSPORTER_2"/>
    <property type="match status" value="1"/>
</dbReference>
<evidence type="ECO:0000313" key="7">
    <source>
        <dbReference type="Proteomes" id="UP000515823"/>
    </source>
</evidence>
<protein>
    <submittedName>
        <fullName evidence="6">ABC transporter ATP-binding protein</fullName>
    </submittedName>
</protein>
<dbReference type="InterPro" id="IPR003593">
    <property type="entry name" value="AAA+_ATPase"/>
</dbReference>